<organism evidence="3 4">
    <name type="scientific">Skermanella aerolata</name>
    <dbReference type="NCBI Taxonomy" id="393310"/>
    <lineage>
        <taxon>Bacteria</taxon>
        <taxon>Pseudomonadati</taxon>
        <taxon>Pseudomonadota</taxon>
        <taxon>Alphaproteobacteria</taxon>
        <taxon>Rhodospirillales</taxon>
        <taxon>Azospirillaceae</taxon>
        <taxon>Skermanella</taxon>
    </lineage>
</organism>
<evidence type="ECO:0000259" key="2">
    <source>
        <dbReference type="PROSITE" id="PS50006"/>
    </source>
</evidence>
<dbReference type="Pfam" id="PF00498">
    <property type="entry name" value="FHA"/>
    <property type="match status" value="1"/>
</dbReference>
<dbReference type="Gene3D" id="2.60.200.20">
    <property type="match status" value="1"/>
</dbReference>
<name>A0A512DI32_9PROT</name>
<dbReference type="PROSITE" id="PS50006">
    <property type="entry name" value="FHA_DOMAIN"/>
    <property type="match status" value="1"/>
</dbReference>
<feature type="domain" description="FHA" evidence="2">
    <location>
        <begin position="53"/>
        <end position="102"/>
    </location>
</feature>
<accession>A0A512DI32</accession>
<dbReference type="InterPro" id="IPR008984">
    <property type="entry name" value="SMAD_FHA_dom_sf"/>
</dbReference>
<keyword evidence="1" id="KW-1133">Transmembrane helix</keyword>
<dbReference type="AlphaFoldDB" id="A0A512DI32"/>
<comment type="caution">
    <text evidence="3">The sequence shown here is derived from an EMBL/GenBank/DDBJ whole genome shotgun (WGS) entry which is preliminary data.</text>
</comment>
<dbReference type="InterPro" id="IPR000253">
    <property type="entry name" value="FHA_dom"/>
</dbReference>
<keyword evidence="4" id="KW-1185">Reference proteome</keyword>
<sequence>MMRDAGRKDSAGANAAATRQAANPDGRLICLDPSQVDGGKSEIVVPLKGSKDVTVGRGDTSTFIVASRKLSRQHARLFSGEGSWGIEDLNSTNGVYVNGHKVTTIWLKHKDEVRLGSLAFSFELDRPPAGVQQVGSRPVPVSRDDDMSERTMMVGSLGAGKAVLEAVRKVDTPVRLKVEEEEEEDGAEHDSSGLRRKLILGAVVAVILAGLGGGAAIWYPIHKKQQITAQTIERSAHIRKRVIDRAAQVAAGSQTVNFDQDLNELAEAMAESGRLLASEPNAVLADSTARMKFLSFEREFPPLLAKGDIKGMRTLVERLATDVEALTAGVPASAEHGQTDGLLAVRELTKLTRILIDFRALSLEFPQVSKLAPAQPKRDRIQSLDAAKLDFTRIRRETNRYLSVDYVVFNTAVKAVEERDLALLNQWKELLGSNPG</sequence>
<gene>
    <name evidence="3" type="ORF">SAE02_00180</name>
</gene>
<feature type="transmembrane region" description="Helical" evidence="1">
    <location>
        <begin position="198"/>
        <end position="221"/>
    </location>
</feature>
<dbReference type="Proteomes" id="UP000321523">
    <property type="component" value="Unassembled WGS sequence"/>
</dbReference>
<keyword evidence="1" id="KW-0472">Membrane</keyword>
<keyword evidence="1" id="KW-0812">Transmembrane</keyword>
<evidence type="ECO:0000256" key="1">
    <source>
        <dbReference type="SAM" id="Phobius"/>
    </source>
</evidence>
<dbReference type="EMBL" id="BJYZ01000001">
    <property type="protein sequence ID" value="GEO35870.1"/>
    <property type="molecule type" value="Genomic_DNA"/>
</dbReference>
<evidence type="ECO:0000313" key="4">
    <source>
        <dbReference type="Proteomes" id="UP000321523"/>
    </source>
</evidence>
<dbReference type="SMART" id="SM00240">
    <property type="entry name" value="FHA"/>
    <property type="match status" value="1"/>
</dbReference>
<protein>
    <recommendedName>
        <fullName evidence="2">FHA domain-containing protein</fullName>
    </recommendedName>
</protein>
<reference evidence="3 4" key="1">
    <citation type="submission" date="2019-07" db="EMBL/GenBank/DDBJ databases">
        <title>Whole genome shotgun sequence of Skermanella aerolata NBRC 106429.</title>
        <authorList>
            <person name="Hosoyama A."/>
            <person name="Uohara A."/>
            <person name="Ohji S."/>
            <person name="Ichikawa N."/>
        </authorList>
    </citation>
    <scope>NUCLEOTIDE SEQUENCE [LARGE SCALE GENOMIC DNA]</scope>
    <source>
        <strain evidence="3 4">NBRC 106429</strain>
    </source>
</reference>
<dbReference type="SUPFAM" id="SSF49879">
    <property type="entry name" value="SMAD/FHA domain"/>
    <property type="match status" value="1"/>
</dbReference>
<evidence type="ECO:0000313" key="3">
    <source>
        <dbReference type="EMBL" id="GEO35870.1"/>
    </source>
</evidence>
<dbReference type="CDD" id="cd00060">
    <property type="entry name" value="FHA"/>
    <property type="match status" value="1"/>
</dbReference>
<proteinExistence type="predicted"/>